<dbReference type="PANTHER" id="PTHR43702:SF12">
    <property type="entry name" value="N-ACETYL GLUCOSAMINE TRANSPORTER NAGP"/>
    <property type="match status" value="1"/>
</dbReference>
<feature type="transmembrane region" description="Helical" evidence="8">
    <location>
        <begin position="91"/>
        <end position="111"/>
    </location>
</feature>
<dbReference type="InterPro" id="IPR050375">
    <property type="entry name" value="MFS_TsgA-like"/>
</dbReference>
<evidence type="ECO:0000256" key="1">
    <source>
        <dbReference type="ARBA" id="ARBA00003321"/>
    </source>
</evidence>
<dbReference type="Gene3D" id="1.20.1250.20">
    <property type="entry name" value="MFS general substrate transporter like domains"/>
    <property type="match status" value="2"/>
</dbReference>
<keyword evidence="5 8" id="KW-0812">Transmembrane</keyword>
<sequence length="432" mass="45566">MSVENQPAALQDTHRCPAGAYGWTPLMLTAGLFFLIGFVTWLNGPLISFVRVSFSLDDISAFFIPLVFYFSYFFFAIPASWVITRTGLKRGLSLSLMVMALGMAGTGQFIAAGVYGAALAGLLVLGCGLALLQVAVNPYVSFLGPAQKAAQRIAIMGICNKFAGILAPIVLATLVMGDIEGVAHQAATMTDPAARAALLGQFVQAIYWPYLGMAVLMLLTAGAVALSSLPDIQPPDTASPLSTDPSSPPTRQMLLSPHVLCGIGAMFLYVGVEVMAGDAIGTYAQGFGLPLNQTRFFTALTLTGMLAGYCLGMVCTPRFCSQERYTFYSCMAGAVLSLLAFMAHGYSAVLCVALLGVANAMIFPGLFPTVLKNTGKAAPLVAACLVMAYCGGGIVPQLFVWLKTLFGFQGVFTSLTVTGYALIALYMRRSAV</sequence>
<evidence type="ECO:0000256" key="3">
    <source>
        <dbReference type="ARBA" id="ARBA00009120"/>
    </source>
</evidence>
<comment type="function">
    <text evidence="1">Intake of glucose and galactose.</text>
</comment>
<reference evidence="9 11" key="1">
    <citation type="submission" date="2012-11" db="EMBL/GenBank/DDBJ databases">
        <title>Whole genome sequence of Acetobacter indonesiensis 5H-1.</title>
        <authorList>
            <person name="Azuma Y."/>
            <person name="Higashiura N."/>
            <person name="Hirakawa H."/>
            <person name="Matsushita K."/>
        </authorList>
    </citation>
    <scope>NUCLEOTIDE SEQUENCE [LARGE SCALE GENOMIC DNA]</scope>
    <source>
        <strain evidence="9 11">5H-1</strain>
    </source>
</reference>
<protein>
    <submittedName>
        <fullName evidence="10">Glucose/galactose MFS transporter</fullName>
    </submittedName>
    <submittedName>
        <fullName evidence="9">Glucose/galactose transporter</fullName>
    </submittedName>
</protein>
<dbReference type="InterPro" id="IPR011701">
    <property type="entry name" value="MFS"/>
</dbReference>
<feature type="transmembrane region" description="Helical" evidence="8">
    <location>
        <begin position="20"/>
        <end position="42"/>
    </location>
</feature>
<reference evidence="10 12" key="2">
    <citation type="submission" date="2019-07" db="EMBL/GenBank/DDBJ databases">
        <title>Whole genome shotgun sequence of Acetobacter indonesiensis NBRC 16471.</title>
        <authorList>
            <person name="Hosoyama A."/>
            <person name="Uohara A."/>
            <person name="Ohji S."/>
            <person name="Ichikawa N."/>
        </authorList>
    </citation>
    <scope>NUCLEOTIDE SEQUENCE [LARGE SCALE GENOMIC DNA]</scope>
    <source>
        <strain evidence="10 12">NBRC 16471</strain>
    </source>
</reference>
<dbReference type="Proteomes" id="UP000321104">
    <property type="component" value="Unassembled WGS sequence"/>
</dbReference>
<dbReference type="GO" id="GO:0055056">
    <property type="term" value="F:D-glucose transmembrane transporter activity"/>
    <property type="evidence" value="ECO:0007669"/>
    <property type="project" value="InterPro"/>
</dbReference>
<dbReference type="EMBL" id="BAMW01000057">
    <property type="protein sequence ID" value="GAN64334.1"/>
    <property type="molecule type" value="Genomic_DNA"/>
</dbReference>
<evidence type="ECO:0000256" key="5">
    <source>
        <dbReference type="ARBA" id="ARBA00022692"/>
    </source>
</evidence>
<feature type="transmembrane region" description="Helical" evidence="8">
    <location>
        <begin position="207"/>
        <end position="232"/>
    </location>
</feature>
<feature type="transmembrane region" description="Helical" evidence="8">
    <location>
        <begin position="296"/>
        <end position="315"/>
    </location>
</feature>
<feature type="transmembrane region" description="Helical" evidence="8">
    <location>
        <begin position="378"/>
        <end position="400"/>
    </location>
</feature>
<keyword evidence="4" id="KW-1003">Cell membrane</keyword>
<dbReference type="InterPro" id="IPR005964">
    <property type="entry name" value="Glc/Gal_transptr_bac"/>
</dbReference>
<evidence type="ECO:0000313" key="9">
    <source>
        <dbReference type="EMBL" id="GAN64334.1"/>
    </source>
</evidence>
<feature type="transmembrane region" description="Helical" evidence="8">
    <location>
        <begin position="153"/>
        <end position="176"/>
    </location>
</feature>
<organism evidence="10 12">
    <name type="scientific">Acetobacter indonesiensis</name>
    <dbReference type="NCBI Taxonomy" id="104101"/>
    <lineage>
        <taxon>Bacteria</taxon>
        <taxon>Pseudomonadati</taxon>
        <taxon>Pseudomonadota</taxon>
        <taxon>Alphaproteobacteria</taxon>
        <taxon>Acetobacterales</taxon>
        <taxon>Acetobacteraceae</taxon>
        <taxon>Acetobacter</taxon>
    </lineage>
</organism>
<feature type="transmembrane region" description="Helical" evidence="8">
    <location>
        <begin position="117"/>
        <end position="141"/>
    </location>
</feature>
<feature type="transmembrane region" description="Helical" evidence="8">
    <location>
        <begin position="327"/>
        <end position="346"/>
    </location>
</feature>
<feature type="transmembrane region" description="Helical" evidence="8">
    <location>
        <begin position="62"/>
        <end position="84"/>
    </location>
</feature>
<comment type="similarity">
    <text evidence="3">Belongs to the major facilitator superfamily. FHS transporter (TC 2.A.1.7) family.</text>
</comment>
<evidence type="ECO:0000313" key="10">
    <source>
        <dbReference type="EMBL" id="GEN03210.1"/>
    </source>
</evidence>
<feature type="transmembrane region" description="Helical" evidence="8">
    <location>
        <begin position="352"/>
        <end position="371"/>
    </location>
</feature>
<dbReference type="GO" id="GO:0005886">
    <property type="term" value="C:plasma membrane"/>
    <property type="evidence" value="ECO:0007669"/>
    <property type="project" value="UniProtKB-SubCell"/>
</dbReference>
<evidence type="ECO:0000256" key="2">
    <source>
        <dbReference type="ARBA" id="ARBA00004429"/>
    </source>
</evidence>
<dbReference type="Proteomes" id="UP000032673">
    <property type="component" value="Unassembled WGS sequence"/>
</dbReference>
<comment type="subcellular location">
    <subcellularLocation>
        <location evidence="2">Cell inner membrane</location>
        <topology evidence="2">Multi-pass membrane protein</topology>
    </subcellularLocation>
</comment>
<evidence type="ECO:0000256" key="6">
    <source>
        <dbReference type="ARBA" id="ARBA00022989"/>
    </source>
</evidence>
<dbReference type="GO" id="GO:0005354">
    <property type="term" value="F:galactose transmembrane transporter activity"/>
    <property type="evidence" value="ECO:0007669"/>
    <property type="project" value="InterPro"/>
</dbReference>
<dbReference type="InterPro" id="IPR036259">
    <property type="entry name" value="MFS_trans_sf"/>
</dbReference>
<dbReference type="EMBL" id="BJXQ01000005">
    <property type="protein sequence ID" value="GEN03210.1"/>
    <property type="molecule type" value="Genomic_DNA"/>
</dbReference>
<dbReference type="SUPFAM" id="SSF103473">
    <property type="entry name" value="MFS general substrate transporter"/>
    <property type="match status" value="1"/>
</dbReference>
<keyword evidence="6 8" id="KW-1133">Transmembrane helix</keyword>
<gene>
    <name evidence="10" type="primary">gluP</name>
    <name evidence="9" type="ORF">Abin_060_171</name>
    <name evidence="10" type="ORF">AIN02nite_12350</name>
</gene>
<dbReference type="Pfam" id="PF07690">
    <property type="entry name" value="MFS_1"/>
    <property type="match status" value="1"/>
</dbReference>
<accession>A0A6N3T5H1</accession>
<evidence type="ECO:0000256" key="4">
    <source>
        <dbReference type="ARBA" id="ARBA00022475"/>
    </source>
</evidence>
<dbReference type="NCBIfam" id="TIGR01272">
    <property type="entry name" value="gluP"/>
    <property type="match status" value="1"/>
</dbReference>
<feature type="transmembrane region" description="Helical" evidence="8">
    <location>
        <begin position="406"/>
        <end position="427"/>
    </location>
</feature>
<name>A0A6N3T5H1_9PROT</name>
<comment type="caution">
    <text evidence="10">The sequence shown here is derived from an EMBL/GenBank/DDBJ whole genome shotgun (WGS) entry which is preliminary data.</text>
</comment>
<evidence type="ECO:0000256" key="8">
    <source>
        <dbReference type="SAM" id="Phobius"/>
    </source>
</evidence>
<dbReference type="GO" id="GO:1904659">
    <property type="term" value="P:D-glucose transmembrane transport"/>
    <property type="evidence" value="ECO:0007669"/>
    <property type="project" value="InterPro"/>
</dbReference>
<dbReference type="PANTHER" id="PTHR43702">
    <property type="entry name" value="L-FUCOSE-PROTON SYMPORTER"/>
    <property type="match status" value="1"/>
</dbReference>
<feature type="transmembrane region" description="Helical" evidence="8">
    <location>
        <begin position="253"/>
        <end position="276"/>
    </location>
</feature>
<proteinExistence type="inferred from homology"/>
<dbReference type="RefSeq" id="WP_048847734.1">
    <property type="nucleotide sequence ID" value="NZ_BAMW01000057.1"/>
</dbReference>
<evidence type="ECO:0000313" key="11">
    <source>
        <dbReference type="Proteomes" id="UP000032673"/>
    </source>
</evidence>
<dbReference type="AlphaFoldDB" id="A0A6N3T5H1"/>
<evidence type="ECO:0000256" key="7">
    <source>
        <dbReference type="ARBA" id="ARBA00023136"/>
    </source>
</evidence>
<keyword evidence="7 8" id="KW-0472">Membrane</keyword>
<evidence type="ECO:0000313" key="12">
    <source>
        <dbReference type="Proteomes" id="UP000321104"/>
    </source>
</evidence>
<keyword evidence="11" id="KW-1185">Reference proteome</keyword>